<sequence length="170" mass="20212">MREISIRNVSEEDLEIIVDLNASEIHYTSLMDLERLRFLNSISEYHKVAMVDKILAGFLLVMRNDCGYVNDNFDWFASRYKSFLYIDRIVIDRNYRGLMLGSILYEDLFHFAQEERIPYIACEYNIVPLNKPSRSLHDKFSFRQVGTQWLYNHTKKVSLQIAKTFHNNTQ</sequence>
<dbReference type="RefSeq" id="WP_144985261.1">
    <property type="nucleotide sequence ID" value="NZ_CP037920.1"/>
</dbReference>
<dbReference type="GO" id="GO:0016747">
    <property type="term" value="F:acyltransferase activity, transferring groups other than amino-acyl groups"/>
    <property type="evidence" value="ECO:0007669"/>
    <property type="project" value="InterPro"/>
</dbReference>
<feature type="domain" description="N-acetyltransferase" evidence="1">
    <location>
        <begin position="4"/>
        <end position="166"/>
    </location>
</feature>
<dbReference type="InterPro" id="IPR000182">
    <property type="entry name" value="GNAT_dom"/>
</dbReference>
<dbReference type="EMBL" id="CP037920">
    <property type="protein sequence ID" value="QDT96865.1"/>
    <property type="molecule type" value="Genomic_DNA"/>
</dbReference>
<evidence type="ECO:0000313" key="2">
    <source>
        <dbReference type="EMBL" id="QDT96865.1"/>
    </source>
</evidence>
<dbReference type="PIRSF" id="PIRSF028520">
    <property type="entry name" value="UCP028520"/>
    <property type="match status" value="1"/>
</dbReference>
<protein>
    <recommendedName>
        <fullName evidence="1">N-acetyltransferase domain-containing protein</fullName>
    </recommendedName>
</protein>
<dbReference type="AlphaFoldDB" id="A0A517VV33"/>
<name>A0A517VV33_9PLAN</name>
<proteinExistence type="predicted"/>
<dbReference type="InterPro" id="IPR016181">
    <property type="entry name" value="Acyl_CoA_acyltransferase"/>
</dbReference>
<accession>A0A517VV33</accession>
<dbReference type="InterPro" id="IPR016890">
    <property type="entry name" value="UCP028520"/>
</dbReference>
<reference evidence="2 3" key="1">
    <citation type="submission" date="2019-03" db="EMBL/GenBank/DDBJ databases">
        <title>Deep-cultivation of Planctomycetes and their phenomic and genomic characterization uncovers novel biology.</title>
        <authorList>
            <person name="Wiegand S."/>
            <person name="Jogler M."/>
            <person name="Boedeker C."/>
            <person name="Pinto D."/>
            <person name="Vollmers J."/>
            <person name="Rivas-Marin E."/>
            <person name="Kohn T."/>
            <person name="Peeters S.H."/>
            <person name="Heuer A."/>
            <person name="Rast P."/>
            <person name="Oberbeckmann S."/>
            <person name="Bunk B."/>
            <person name="Jeske O."/>
            <person name="Meyerdierks A."/>
            <person name="Storesund J.E."/>
            <person name="Kallscheuer N."/>
            <person name="Luecker S."/>
            <person name="Lage O.M."/>
            <person name="Pohl T."/>
            <person name="Merkel B.J."/>
            <person name="Hornburger P."/>
            <person name="Mueller R.-W."/>
            <person name="Bruemmer F."/>
            <person name="Labrenz M."/>
            <person name="Spormann A.M."/>
            <person name="Op den Camp H."/>
            <person name="Overmann J."/>
            <person name="Amann R."/>
            <person name="Jetten M.S.M."/>
            <person name="Mascher T."/>
            <person name="Medema M.H."/>
            <person name="Devos D.P."/>
            <person name="Kaster A.-K."/>
            <person name="Ovreas L."/>
            <person name="Rohde M."/>
            <person name="Galperin M.Y."/>
            <person name="Jogler C."/>
        </authorList>
    </citation>
    <scope>NUCLEOTIDE SEQUENCE [LARGE SCALE GENOMIC DNA]</scope>
    <source>
        <strain evidence="2 3">V144</strain>
    </source>
</reference>
<evidence type="ECO:0000313" key="3">
    <source>
        <dbReference type="Proteomes" id="UP000318704"/>
    </source>
</evidence>
<dbReference type="KEGG" id="gaw:V144x_23340"/>
<dbReference type="PROSITE" id="PS51186">
    <property type="entry name" value="GNAT"/>
    <property type="match status" value="1"/>
</dbReference>
<gene>
    <name evidence="2" type="ORF">V144x_23340</name>
</gene>
<dbReference type="Pfam" id="PF00583">
    <property type="entry name" value="Acetyltransf_1"/>
    <property type="match status" value="1"/>
</dbReference>
<dbReference type="SUPFAM" id="SSF55729">
    <property type="entry name" value="Acyl-CoA N-acyltransferases (Nat)"/>
    <property type="match status" value="1"/>
</dbReference>
<evidence type="ECO:0000259" key="1">
    <source>
        <dbReference type="PROSITE" id="PS51186"/>
    </source>
</evidence>
<dbReference type="Gene3D" id="3.40.630.30">
    <property type="match status" value="1"/>
</dbReference>
<dbReference type="CDD" id="cd04301">
    <property type="entry name" value="NAT_SF"/>
    <property type="match status" value="1"/>
</dbReference>
<dbReference type="Proteomes" id="UP000318704">
    <property type="component" value="Chromosome"/>
</dbReference>
<organism evidence="2 3">
    <name type="scientific">Gimesia aquarii</name>
    <dbReference type="NCBI Taxonomy" id="2527964"/>
    <lineage>
        <taxon>Bacteria</taxon>
        <taxon>Pseudomonadati</taxon>
        <taxon>Planctomycetota</taxon>
        <taxon>Planctomycetia</taxon>
        <taxon>Planctomycetales</taxon>
        <taxon>Planctomycetaceae</taxon>
        <taxon>Gimesia</taxon>
    </lineage>
</organism>